<sequence>MKQVLIETNREVLFRNPIYKAAEDVPEISDDGNQDEETHAEELETEVENEVKQSGPFTLEDLFIQKDDPHSDEKPDIRITREEVTSISGYEYMMKHIIGTEEDETVLKILRG</sequence>
<reference evidence="2" key="1">
    <citation type="submission" date="2022-05" db="EMBL/GenBank/DDBJ databases">
        <title>Expanded diversity of anoxic marine methylotrophy in a Black Sea sulfate reducing microorganism.</title>
        <authorList>
            <person name="Fischer P.Q."/>
            <person name="Stams A.J.M."/>
            <person name="Villanueva L."/>
            <person name="Sousa D.Z."/>
        </authorList>
    </citation>
    <scope>NUCLEOTIDE SEQUENCE</scope>
    <source>
        <strain evidence="2">P130</strain>
    </source>
</reference>
<feature type="region of interest" description="Disordered" evidence="1">
    <location>
        <begin position="24"/>
        <end position="51"/>
    </location>
</feature>
<organism evidence="2 3">
    <name type="scientific">Desulfosporosinus nitroreducens</name>
    <dbReference type="NCBI Taxonomy" id="2018668"/>
    <lineage>
        <taxon>Bacteria</taxon>
        <taxon>Bacillati</taxon>
        <taxon>Bacillota</taxon>
        <taxon>Clostridia</taxon>
        <taxon>Eubacteriales</taxon>
        <taxon>Desulfitobacteriaceae</taxon>
        <taxon>Desulfosporosinus</taxon>
    </lineage>
</organism>
<feature type="compositionally biased region" description="Acidic residues" evidence="1">
    <location>
        <begin position="24"/>
        <end position="35"/>
    </location>
</feature>
<keyword evidence="3" id="KW-1185">Reference proteome</keyword>
<proteinExistence type="predicted"/>
<accession>A0ABT8QS27</accession>
<dbReference type="RefSeq" id="WP_252471024.1">
    <property type="nucleotide sequence ID" value="NZ_JAMHFY010000019.1"/>
</dbReference>
<evidence type="ECO:0000256" key="1">
    <source>
        <dbReference type="SAM" id="MobiDB-lite"/>
    </source>
</evidence>
<gene>
    <name evidence="2" type="ORF">M8H41_07485</name>
</gene>
<dbReference type="EMBL" id="JAMJEV010000005">
    <property type="protein sequence ID" value="MDO0822691.1"/>
    <property type="molecule type" value="Genomic_DNA"/>
</dbReference>
<dbReference type="Proteomes" id="UP001176021">
    <property type="component" value="Unassembled WGS sequence"/>
</dbReference>
<evidence type="ECO:0000313" key="2">
    <source>
        <dbReference type="EMBL" id="MDO0822691.1"/>
    </source>
</evidence>
<comment type="caution">
    <text evidence="2">The sequence shown here is derived from an EMBL/GenBank/DDBJ whole genome shotgun (WGS) entry which is preliminary data.</text>
</comment>
<protein>
    <submittedName>
        <fullName evidence="2">Uncharacterized protein</fullName>
    </submittedName>
</protein>
<evidence type="ECO:0000313" key="3">
    <source>
        <dbReference type="Proteomes" id="UP001176021"/>
    </source>
</evidence>
<name>A0ABT8QS27_9FIRM</name>